<sequence length="209" mass="23798">MADKSGIVKEKLISKILKSQNKSVVQKDSKNDINDKKNIKNINEKVRSVVREKISQALIAGLEMDVDKKDLEEIGSNIEAAMLAKFGNTGNNYKSKYRSLIANMRDKKNPEFNKNIATKKISAYKVVEISEYEMASSKLKEERKKEKEIAIKDSRSDIISQSTASTTSMFQCAKCKERKASYYQLQTRSADEPMTTFVTCINCNNRWKC</sequence>
<keyword evidence="1" id="KW-0479">Metal-binding</keyword>
<protein>
    <submittedName>
        <fullName evidence="8">Transcription elongation factor A protein 1</fullName>
    </submittedName>
</protein>
<reference evidence="8 9" key="1">
    <citation type="journal article" date="2024" name="BMC Biol.">
        <title>Comparative genomics of Ascetosporea gives new insight into the evolutionary basis for animal parasitism in Rhizaria.</title>
        <authorList>
            <person name="Hiltunen Thoren M."/>
            <person name="Onut-Brannstrom I."/>
            <person name="Alfjorden A."/>
            <person name="Peckova H."/>
            <person name="Swords F."/>
            <person name="Hooper C."/>
            <person name="Holzer A.S."/>
            <person name="Bass D."/>
            <person name="Burki F."/>
        </authorList>
    </citation>
    <scope>NUCLEOTIDE SEQUENCE [LARGE SCALE GENOMIC DNA]</scope>
    <source>
        <strain evidence="8">20-A016</strain>
    </source>
</reference>
<keyword evidence="3" id="KW-0862">Zinc</keyword>
<dbReference type="SMART" id="SM00440">
    <property type="entry name" value="ZnF_C2C2"/>
    <property type="match status" value="1"/>
</dbReference>
<dbReference type="SUPFAM" id="SSF46942">
    <property type="entry name" value="Elongation factor TFIIS domain 2"/>
    <property type="match status" value="1"/>
</dbReference>
<accession>A0ABV2AH14</accession>
<dbReference type="InterPro" id="IPR001222">
    <property type="entry name" value="Znf_TFIIS"/>
</dbReference>
<dbReference type="PANTHER" id="PTHR11477:SF0">
    <property type="entry name" value="IP08861P-RELATED"/>
    <property type="match status" value="1"/>
</dbReference>
<dbReference type="PROSITE" id="PS51133">
    <property type="entry name" value="ZF_TFIIS_2"/>
    <property type="match status" value="1"/>
</dbReference>
<evidence type="ECO:0000256" key="5">
    <source>
        <dbReference type="PROSITE-ProRule" id="PRU00472"/>
    </source>
</evidence>
<keyword evidence="2 5" id="KW-0863">Zinc-finger</keyword>
<evidence type="ECO:0000256" key="4">
    <source>
        <dbReference type="ARBA" id="ARBA00023242"/>
    </source>
</evidence>
<feature type="domain" description="TFIIS central" evidence="7">
    <location>
        <begin position="50"/>
        <end position="162"/>
    </location>
</feature>
<evidence type="ECO:0000256" key="3">
    <source>
        <dbReference type="ARBA" id="ARBA00022833"/>
    </source>
</evidence>
<dbReference type="PANTHER" id="PTHR11477">
    <property type="entry name" value="TRANSCRIPTION FACTOR S-II ZINC FINGER DOMAIN-CONTAINING PROTEIN"/>
    <property type="match status" value="1"/>
</dbReference>
<dbReference type="PIRSF" id="PIRSF006704">
    <property type="entry name" value="TF_IIS"/>
    <property type="match status" value="1"/>
</dbReference>
<keyword evidence="9" id="KW-1185">Reference proteome</keyword>
<evidence type="ECO:0000256" key="1">
    <source>
        <dbReference type="ARBA" id="ARBA00022723"/>
    </source>
</evidence>
<proteinExistence type="predicted"/>
<feature type="domain" description="TFIIS-type" evidence="6">
    <location>
        <begin position="168"/>
        <end position="208"/>
    </location>
</feature>
<dbReference type="InterPro" id="IPR035100">
    <property type="entry name" value="TF_IIS-typ"/>
</dbReference>
<evidence type="ECO:0000256" key="2">
    <source>
        <dbReference type="ARBA" id="ARBA00022771"/>
    </source>
</evidence>
<dbReference type="EMBL" id="JBDODL010000081">
    <property type="protein sequence ID" value="MES1918547.1"/>
    <property type="molecule type" value="Genomic_DNA"/>
</dbReference>
<evidence type="ECO:0000259" key="7">
    <source>
        <dbReference type="PROSITE" id="PS51321"/>
    </source>
</evidence>
<comment type="caution">
    <text evidence="8">The sequence shown here is derived from an EMBL/GenBank/DDBJ whole genome shotgun (WGS) entry which is preliminary data.</text>
</comment>
<dbReference type="PROSITE" id="PS00466">
    <property type="entry name" value="ZF_TFIIS_1"/>
    <property type="match status" value="1"/>
</dbReference>
<organism evidence="8 9">
    <name type="scientific">Bonamia ostreae</name>
    <dbReference type="NCBI Taxonomy" id="126728"/>
    <lineage>
        <taxon>Eukaryota</taxon>
        <taxon>Sar</taxon>
        <taxon>Rhizaria</taxon>
        <taxon>Endomyxa</taxon>
        <taxon>Ascetosporea</taxon>
        <taxon>Haplosporida</taxon>
        <taxon>Bonamia</taxon>
    </lineage>
</organism>
<keyword evidence="4" id="KW-0539">Nucleus</keyword>
<dbReference type="CDD" id="cd13749">
    <property type="entry name" value="Zn-ribbon_TFIIS"/>
    <property type="match status" value="1"/>
</dbReference>
<evidence type="ECO:0000259" key="6">
    <source>
        <dbReference type="PROSITE" id="PS51133"/>
    </source>
</evidence>
<gene>
    <name evidence="8" type="primary">TCEA1</name>
    <name evidence="8" type="ORF">MHBO_000502</name>
</gene>
<dbReference type="Gene3D" id="2.20.25.10">
    <property type="match status" value="1"/>
</dbReference>
<evidence type="ECO:0000313" key="9">
    <source>
        <dbReference type="Proteomes" id="UP001439008"/>
    </source>
</evidence>
<dbReference type="SMART" id="SM00510">
    <property type="entry name" value="TFS2M"/>
    <property type="match status" value="1"/>
</dbReference>
<dbReference type="Proteomes" id="UP001439008">
    <property type="component" value="Unassembled WGS sequence"/>
</dbReference>
<dbReference type="GO" id="GO:0003746">
    <property type="term" value="F:translation elongation factor activity"/>
    <property type="evidence" value="ECO:0007669"/>
    <property type="project" value="UniProtKB-KW"/>
</dbReference>
<dbReference type="Pfam" id="PF07500">
    <property type="entry name" value="TFIIS_M"/>
    <property type="match status" value="1"/>
</dbReference>
<keyword evidence="8" id="KW-0251">Elongation factor</keyword>
<dbReference type="InterPro" id="IPR003618">
    <property type="entry name" value="TFIIS_cen_dom"/>
</dbReference>
<dbReference type="Gene3D" id="1.10.472.30">
    <property type="entry name" value="Transcription elongation factor S-II, central domain"/>
    <property type="match status" value="1"/>
</dbReference>
<dbReference type="SUPFAM" id="SSF57783">
    <property type="entry name" value="Zinc beta-ribbon"/>
    <property type="match status" value="1"/>
</dbReference>
<keyword evidence="8" id="KW-0648">Protein biosynthesis</keyword>
<dbReference type="Pfam" id="PF01096">
    <property type="entry name" value="Zn_ribbon_TFIIS"/>
    <property type="match status" value="1"/>
</dbReference>
<name>A0ABV2AH14_9EUKA</name>
<dbReference type="PROSITE" id="PS51321">
    <property type="entry name" value="TFIIS_CENTRAL"/>
    <property type="match status" value="1"/>
</dbReference>
<dbReference type="InterPro" id="IPR036575">
    <property type="entry name" value="TFIIS_cen_dom_sf"/>
</dbReference>
<evidence type="ECO:0000313" key="8">
    <source>
        <dbReference type="EMBL" id="MES1918547.1"/>
    </source>
</evidence>